<comment type="subcellular location">
    <subcellularLocation>
        <location evidence="1">Cell inner membrane</location>
        <topology evidence="1">Single-pass membrane protein</topology>
    </subcellularLocation>
</comment>
<evidence type="ECO:0000313" key="14">
    <source>
        <dbReference type="Proteomes" id="UP000601990"/>
    </source>
</evidence>
<dbReference type="Pfam" id="PF07963">
    <property type="entry name" value="N_methyl"/>
    <property type="match status" value="1"/>
</dbReference>
<reference evidence="13" key="1">
    <citation type="submission" date="2019-12" db="EMBL/GenBank/DDBJ databases">
        <title>Comparative genomics gives insights into the taxonomy of the Azoarcus-Aromatoleum group and reveals separate origins of nif in the plant-associated Azoarcus and non-plant-associated Aromatoleum sub-groups.</title>
        <authorList>
            <person name="Lafos M."/>
            <person name="Maluk M."/>
            <person name="Batista M."/>
            <person name="Junghare M."/>
            <person name="Carmona M."/>
            <person name="Faoro H."/>
            <person name="Cruz L.M."/>
            <person name="Battistoni F."/>
            <person name="De Souza E."/>
            <person name="Pedrosa F."/>
            <person name="Chen W.-M."/>
            <person name="Poole P.S."/>
            <person name="Dixon R.A."/>
            <person name="James E.K."/>
        </authorList>
    </citation>
    <scope>NUCLEOTIDE SEQUENCE</scope>
    <source>
        <strain evidence="13">U120</strain>
    </source>
</reference>
<keyword evidence="8 11" id="KW-0472">Membrane</keyword>
<keyword evidence="14" id="KW-1185">Reference proteome</keyword>
<dbReference type="NCBIfam" id="TIGR02532">
    <property type="entry name" value="IV_pilin_GFxxxE"/>
    <property type="match status" value="1"/>
</dbReference>
<evidence type="ECO:0000256" key="3">
    <source>
        <dbReference type="ARBA" id="ARBA00022475"/>
    </source>
</evidence>
<dbReference type="EMBL" id="WTVH01000046">
    <property type="protein sequence ID" value="NMF95076.1"/>
    <property type="molecule type" value="Genomic_DNA"/>
</dbReference>
<protein>
    <recommendedName>
        <fullName evidence="2">Type II secretion system protein H</fullName>
    </recommendedName>
    <alternativeName>
        <fullName evidence="10">General secretion pathway protein H</fullName>
    </alternativeName>
</protein>
<name>A0ABX1N716_9RHOO</name>
<dbReference type="InterPro" id="IPR022346">
    <property type="entry name" value="T2SS_GspH"/>
</dbReference>
<evidence type="ECO:0000313" key="13">
    <source>
        <dbReference type="EMBL" id="NMF95076.1"/>
    </source>
</evidence>
<dbReference type="InterPro" id="IPR045584">
    <property type="entry name" value="Pilin-like"/>
</dbReference>
<keyword evidence="7 11" id="KW-1133">Transmembrane helix</keyword>
<evidence type="ECO:0000256" key="2">
    <source>
        <dbReference type="ARBA" id="ARBA00021549"/>
    </source>
</evidence>
<dbReference type="InterPro" id="IPR012902">
    <property type="entry name" value="N_methyl_site"/>
</dbReference>
<dbReference type="SUPFAM" id="SSF54523">
    <property type="entry name" value="Pili subunits"/>
    <property type="match status" value="1"/>
</dbReference>
<evidence type="ECO:0000256" key="10">
    <source>
        <dbReference type="ARBA" id="ARBA00030775"/>
    </source>
</evidence>
<evidence type="ECO:0000256" key="9">
    <source>
        <dbReference type="ARBA" id="ARBA00025772"/>
    </source>
</evidence>
<comment type="caution">
    <text evidence="13">The sequence shown here is derived from an EMBL/GenBank/DDBJ whole genome shotgun (WGS) entry which is preliminary data.</text>
</comment>
<dbReference type="RefSeq" id="WP_169200278.1">
    <property type="nucleotide sequence ID" value="NZ_WTVH02000009.1"/>
</dbReference>
<evidence type="ECO:0000256" key="1">
    <source>
        <dbReference type="ARBA" id="ARBA00004377"/>
    </source>
</evidence>
<keyword evidence="5" id="KW-0997">Cell inner membrane</keyword>
<proteinExistence type="inferred from homology"/>
<accession>A0ABX1N716</accession>
<evidence type="ECO:0000256" key="5">
    <source>
        <dbReference type="ARBA" id="ARBA00022519"/>
    </source>
</evidence>
<evidence type="ECO:0000256" key="8">
    <source>
        <dbReference type="ARBA" id="ARBA00023136"/>
    </source>
</evidence>
<keyword evidence="6 11" id="KW-0812">Transmembrane</keyword>
<keyword evidence="4" id="KW-0488">Methylation</keyword>
<feature type="domain" description="General secretion pathway GspH" evidence="12">
    <location>
        <begin position="45"/>
        <end position="136"/>
    </location>
</feature>
<evidence type="ECO:0000256" key="11">
    <source>
        <dbReference type="SAM" id="Phobius"/>
    </source>
</evidence>
<dbReference type="Pfam" id="PF12019">
    <property type="entry name" value="GspH"/>
    <property type="match status" value="1"/>
</dbReference>
<dbReference type="Proteomes" id="UP000601990">
    <property type="component" value="Unassembled WGS sequence"/>
</dbReference>
<evidence type="ECO:0000256" key="4">
    <source>
        <dbReference type="ARBA" id="ARBA00022481"/>
    </source>
</evidence>
<evidence type="ECO:0000256" key="6">
    <source>
        <dbReference type="ARBA" id="ARBA00022692"/>
    </source>
</evidence>
<comment type="similarity">
    <text evidence="9">Belongs to the GSP H family.</text>
</comment>
<keyword evidence="3" id="KW-1003">Cell membrane</keyword>
<organism evidence="13 14">
    <name type="scientific">Aromatoleum buckelii</name>
    <dbReference type="NCBI Taxonomy" id="200254"/>
    <lineage>
        <taxon>Bacteria</taxon>
        <taxon>Pseudomonadati</taxon>
        <taxon>Pseudomonadota</taxon>
        <taxon>Betaproteobacteria</taxon>
        <taxon>Rhodocyclales</taxon>
        <taxon>Rhodocyclaceae</taxon>
        <taxon>Aromatoleum</taxon>
    </lineage>
</organism>
<sequence length="173" mass="17793">MDDGTRSSGFTLIELMVVIAVAAILATIAVPSLNDFIKKARVRGAAEALHTDLTYARSEAVLRNRQITVSITPGEDWSYSVNDTDPGCATPADCVIKTVAGSAFNGTILTSEFTSLTFDGTQGTITDAVGGTIGVDTILVGNSTGKAGVKPMPISVKLCAPSTDGASMGYPSC</sequence>
<dbReference type="PROSITE" id="PS00409">
    <property type="entry name" value="PROKAR_NTER_METHYL"/>
    <property type="match status" value="1"/>
</dbReference>
<feature type="transmembrane region" description="Helical" evidence="11">
    <location>
        <begin position="12"/>
        <end position="33"/>
    </location>
</feature>
<dbReference type="Gene3D" id="3.30.700.10">
    <property type="entry name" value="Glycoprotein, Type 4 Pilin"/>
    <property type="match status" value="1"/>
</dbReference>
<evidence type="ECO:0000259" key="12">
    <source>
        <dbReference type="Pfam" id="PF12019"/>
    </source>
</evidence>
<evidence type="ECO:0000256" key="7">
    <source>
        <dbReference type="ARBA" id="ARBA00022989"/>
    </source>
</evidence>
<gene>
    <name evidence="13" type="ORF">GO608_17330</name>
</gene>